<evidence type="ECO:0000313" key="2">
    <source>
        <dbReference type="EMBL" id="RIA82064.1"/>
    </source>
</evidence>
<proteinExistence type="predicted"/>
<dbReference type="OrthoDB" id="2377596at2759"/>
<feature type="coiled-coil region" evidence="1">
    <location>
        <begin position="14"/>
        <end position="121"/>
    </location>
</feature>
<accession>A0A397SHU5</accession>
<name>A0A397SHU5_9GLOM</name>
<keyword evidence="3" id="KW-1185">Reference proteome</keyword>
<protein>
    <submittedName>
        <fullName evidence="2">Uncharacterized protein</fullName>
    </submittedName>
</protein>
<evidence type="ECO:0000313" key="3">
    <source>
        <dbReference type="Proteomes" id="UP000265703"/>
    </source>
</evidence>
<dbReference type="Proteomes" id="UP000265703">
    <property type="component" value="Unassembled WGS sequence"/>
</dbReference>
<dbReference type="STRING" id="658196.A0A397SHU5"/>
<sequence>MPLSTEMTYHFPYNEKYEDNKTQTLDTIKKLERENEKLQDEIQESNNNNKYKLLYENLQKKYKGIEEQHLTKIESQEQITNQLQQSLEELNVKNNNLHQKNLNLEKQLENLIQQNGLLEEETQTVIGVATNYSLNVDEQDRYIKLYNDISSLQYNLECYVTNFKFKTEININELKKLLDKYGCQTKIFDKELNKPLIRAVLQRHVLEEIINQANFYFTRSNNDDYLESEIVSQTKVLTKLMETLQNNRLGDNEITRLTLIRLRQQVYTALDIRGFNDKSNSDGGNSKHNFIVMISKKINEMMNRYRIIKDIVKKNQINALAEDLVRNVIRIFYFRLLIQEPIAQYRWFDNNEKINKSFMKGDWDEDEAKDMVVEVCSFPIIYKRSHANSIKVLTHSKVFPRIK</sequence>
<dbReference type="EMBL" id="QKYT01000709">
    <property type="protein sequence ID" value="RIA82064.1"/>
    <property type="molecule type" value="Genomic_DNA"/>
</dbReference>
<comment type="caution">
    <text evidence="2">The sequence shown here is derived from an EMBL/GenBank/DDBJ whole genome shotgun (WGS) entry which is preliminary data.</text>
</comment>
<evidence type="ECO:0000256" key="1">
    <source>
        <dbReference type="SAM" id="Coils"/>
    </source>
</evidence>
<dbReference type="AlphaFoldDB" id="A0A397SHU5"/>
<keyword evidence="1" id="KW-0175">Coiled coil</keyword>
<reference evidence="2 3" key="1">
    <citation type="submission" date="2018-06" db="EMBL/GenBank/DDBJ databases">
        <title>Comparative genomics reveals the genomic features of Rhizophagus irregularis, R. cerebriforme, R. diaphanum and Gigaspora rosea, and their symbiotic lifestyle signature.</title>
        <authorList>
            <person name="Morin E."/>
            <person name="San Clemente H."/>
            <person name="Chen E.C.H."/>
            <person name="De La Providencia I."/>
            <person name="Hainaut M."/>
            <person name="Kuo A."/>
            <person name="Kohler A."/>
            <person name="Murat C."/>
            <person name="Tang N."/>
            <person name="Roy S."/>
            <person name="Loubradou J."/>
            <person name="Henrissat B."/>
            <person name="Grigoriev I.V."/>
            <person name="Corradi N."/>
            <person name="Roux C."/>
            <person name="Martin F.M."/>
        </authorList>
    </citation>
    <scope>NUCLEOTIDE SEQUENCE [LARGE SCALE GENOMIC DNA]</scope>
    <source>
        <strain evidence="2 3">DAOM 227022</strain>
    </source>
</reference>
<organism evidence="2 3">
    <name type="scientific">Glomus cerebriforme</name>
    <dbReference type="NCBI Taxonomy" id="658196"/>
    <lineage>
        <taxon>Eukaryota</taxon>
        <taxon>Fungi</taxon>
        <taxon>Fungi incertae sedis</taxon>
        <taxon>Mucoromycota</taxon>
        <taxon>Glomeromycotina</taxon>
        <taxon>Glomeromycetes</taxon>
        <taxon>Glomerales</taxon>
        <taxon>Glomeraceae</taxon>
        <taxon>Glomus</taxon>
    </lineage>
</organism>
<gene>
    <name evidence="2" type="ORF">C1645_789125</name>
</gene>